<dbReference type="Proteomes" id="UP000717328">
    <property type="component" value="Unassembled WGS sequence"/>
</dbReference>
<feature type="region of interest" description="Disordered" evidence="1">
    <location>
        <begin position="1"/>
        <end position="143"/>
    </location>
</feature>
<evidence type="ECO:0000313" key="2">
    <source>
        <dbReference type="EMBL" id="KAG5652893.1"/>
    </source>
</evidence>
<feature type="compositionally biased region" description="Basic residues" evidence="1">
    <location>
        <begin position="57"/>
        <end position="69"/>
    </location>
</feature>
<accession>A0A9P7GQR2</accession>
<sequence length="207" mass="22446">MPSRSTLATGPVEDVTPWELAPTPSSNAAAPITEKRPSPRVSTSSSQPKSLSEIAHLRRRKSTGTKAKSRSNTIPGPYTSTQVPEASSVASKHQSVPPPHKLVSSSKPVPTTTKLSHRISVRPAPPIPSPLSEQCPAPPQTNLKFSTADRTILEELKRNLKARESLFVMKGDGTLGSHLGSRGKKHHAYSPNEVPYPRNYEREVIDL</sequence>
<protein>
    <submittedName>
        <fullName evidence="2">Uncharacterized protein</fullName>
    </submittedName>
</protein>
<evidence type="ECO:0000313" key="3">
    <source>
        <dbReference type="Proteomes" id="UP000717328"/>
    </source>
</evidence>
<evidence type="ECO:0000256" key="1">
    <source>
        <dbReference type="SAM" id="MobiDB-lite"/>
    </source>
</evidence>
<feature type="compositionally biased region" description="Polar residues" evidence="1">
    <location>
        <begin position="103"/>
        <end position="114"/>
    </location>
</feature>
<keyword evidence="3" id="KW-1185">Reference proteome</keyword>
<reference evidence="2" key="1">
    <citation type="submission" date="2021-02" db="EMBL/GenBank/DDBJ databases">
        <authorList>
            <person name="Nieuwenhuis M."/>
            <person name="Van De Peppel L.J.J."/>
        </authorList>
    </citation>
    <scope>NUCLEOTIDE SEQUENCE</scope>
    <source>
        <strain evidence="2">D49</strain>
    </source>
</reference>
<gene>
    <name evidence="2" type="ORF">H0H81_003257</name>
</gene>
<proteinExistence type="predicted"/>
<dbReference type="OrthoDB" id="2013972at2759"/>
<feature type="compositionally biased region" description="Polar residues" evidence="1">
    <location>
        <begin position="40"/>
        <end position="50"/>
    </location>
</feature>
<organism evidence="2 3">
    <name type="scientific">Sphagnurus paluster</name>
    <dbReference type="NCBI Taxonomy" id="117069"/>
    <lineage>
        <taxon>Eukaryota</taxon>
        <taxon>Fungi</taxon>
        <taxon>Dikarya</taxon>
        <taxon>Basidiomycota</taxon>
        <taxon>Agaricomycotina</taxon>
        <taxon>Agaricomycetes</taxon>
        <taxon>Agaricomycetidae</taxon>
        <taxon>Agaricales</taxon>
        <taxon>Tricholomatineae</taxon>
        <taxon>Lyophyllaceae</taxon>
        <taxon>Sphagnurus</taxon>
    </lineage>
</organism>
<name>A0A9P7GQR2_9AGAR</name>
<dbReference type="EMBL" id="JABCKI010000090">
    <property type="protein sequence ID" value="KAG5652893.1"/>
    <property type="molecule type" value="Genomic_DNA"/>
</dbReference>
<dbReference type="AlphaFoldDB" id="A0A9P7GQR2"/>
<reference evidence="2" key="2">
    <citation type="submission" date="2021-10" db="EMBL/GenBank/DDBJ databases">
        <title>Phylogenomics reveals ancestral predisposition of the termite-cultivated fungus Termitomyces towards a domesticated lifestyle.</title>
        <authorList>
            <person name="Auxier B."/>
            <person name="Grum-Grzhimaylo A."/>
            <person name="Cardenas M.E."/>
            <person name="Lodge J.D."/>
            <person name="Laessoe T."/>
            <person name="Pedersen O."/>
            <person name="Smith M.E."/>
            <person name="Kuyper T.W."/>
            <person name="Franco-Molano E.A."/>
            <person name="Baroni T.J."/>
            <person name="Aanen D.K."/>
        </authorList>
    </citation>
    <scope>NUCLEOTIDE SEQUENCE</scope>
    <source>
        <strain evidence="2">D49</strain>
    </source>
</reference>
<feature type="compositionally biased region" description="Polar residues" evidence="1">
    <location>
        <begin position="70"/>
        <end position="94"/>
    </location>
</feature>
<comment type="caution">
    <text evidence="2">The sequence shown here is derived from an EMBL/GenBank/DDBJ whole genome shotgun (WGS) entry which is preliminary data.</text>
</comment>